<protein>
    <submittedName>
        <fullName evidence="1">12888_t:CDS:1</fullName>
    </submittedName>
</protein>
<evidence type="ECO:0000313" key="2">
    <source>
        <dbReference type="Proteomes" id="UP000789396"/>
    </source>
</evidence>
<dbReference type="EMBL" id="CAJVPZ010002261">
    <property type="protein sequence ID" value="CAG8509087.1"/>
    <property type="molecule type" value="Genomic_DNA"/>
</dbReference>
<accession>A0A9N9F4G2</accession>
<dbReference type="AlphaFoldDB" id="A0A9N9F4G2"/>
<comment type="caution">
    <text evidence="1">The sequence shown here is derived from an EMBL/GenBank/DDBJ whole genome shotgun (WGS) entry which is preliminary data.</text>
</comment>
<sequence length="41" mass="4729">MNTYLTEQFSANSFHPTPVAFKQADDEVSDGWFFRLPEYAA</sequence>
<proteinExistence type="predicted"/>
<reference evidence="1" key="1">
    <citation type="submission" date="2021-06" db="EMBL/GenBank/DDBJ databases">
        <authorList>
            <person name="Kallberg Y."/>
            <person name="Tangrot J."/>
            <person name="Rosling A."/>
        </authorList>
    </citation>
    <scope>NUCLEOTIDE SEQUENCE</scope>
    <source>
        <strain evidence="1">IN212</strain>
    </source>
</reference>
<name>A0A9N9F4G2_9GLOM</name>
<organism evidence="1 2">
    <name type="scientific">Racocetra fulgida</name>
    <dbReference type="NCBI Taxonomy" id="60492"/>
    <lineage>
        <taxon>Eukaryota</taxon>
        <taxon>Fungi</taxon>
        <taxon>Fungi incertae sedis</taxon>
        <taxon>Mucoromycota</taxon>
        <taxon>Glomeromycotina</taxon>
        <taxon>Glomeromycetes</taxon>
        <taxon>Diversisporales</taxon>
        <taxon>Gigasporaceae</taxon>
        <taxon>Racocetra</taxon>
    </lineage>
</organism>
<evidence type="ECO:0000313" key="1">
    <source>
        <dbReference type="EMBL" id="CAG8509087.1"/>
    </source>
</evidence>
<dbReference type="Proteomes" id="UP000789396">
    <property type="component" value="Unassembled WGS sequence"/>
</dbReference>
<gene>
    <name evidence="1" type="ORF">RFULGI_LOCUS2808</name>
</gene>
<dbReference type="OrthoDB" id="2365271at2759"/>
<keyword evidence="2" id="KW-1185">Reference proteome</keyword>